<keyword evidence="7" id="KW-1185">Reference proteome</keyword>
<dbReference type="InterPro" id="IPR050116">
    <property type="entry name" value="DNA_polymerase-Y"/>
</dbReference>
<feature type="domain" description="UmuC" evidence="5">
    <location>
        <begin position="31"/>
        <end position="211"/>
    </location>
</feature>
<sequence>MNTHPDISCSHASPTGDTSPFDKNIWQGAAIGLLDLDAFFASVEQLDHPNWRGKPVIVGGSPDKRGVVSTASYEARKFGVHSAMPSLTAQKLCPKAIWTSGNYGRYQEMSKAVMDILSSETPLVEQVSIDEAFFDITPGRYSHENPIHICQRIQRRVAKLGVTCSIGIGCNKTVAKIASEREKPRGLTVVVPGTEQRFLAPLPIEAMSGIGPSTARKLHSHGIKTLGQLSRADVLQMESLFGIAGPRLVTRAAGREVSHVREAACPREVKSVSNERTFDTDLIDEHEIRAAIKHICGIVGRRLRKKHLKGHTVTLKIKNSVTSSHTAQRTLDIRTDQEDEFSDVAEELLDEVWHFGQPVRLIGVGISGFSEVYIKPTQPTLFDENTFDDTNASQHSQTRALPHRPSLSAVTDALKDKYGADAVRFGRDLRFEGRISDTMPSGKDNT</sequence>
<dbReference type="InterPro" id="IPR036775">
    <property type="entry name" value="DNA_pol_Y-fam_lit_finger_sf"/>
</dbReference>
<dbReference type="PANTHER" id="PTHR11076">
    <property type="entry name" value="DNA REPAIR POLYMERASE UMUC / TRANSFERASE FAMILY MEMBER"/>
    <property type="match status" value="1"/>
</dbReference>
<dbReference type="InterPro" id="IPR043128">
    <property type="entry name" value="Rev_trsase/Diguanyl_cyclase"/>
</dbReference>
<dbReference type="HAMAP" id="MF_01113">
    <property type="entry name" value="DNApol_IV"/>
    <property type="match status" value="1"/>
</dbReference>
<dbReference type="SUPFAM" id="SSF56672">
    <property type="entry name" value="DNA/RNA polymerases"/>
    <property type="match status" value="1"/>
</dbReference>
<dbReference type="InterPro" id="IPR001126">
    <property type="entry name" value="UmuC"/>
</dbReference>
<dbReference type="Gene3D" id="1.10.150.20">
    <property type="entry name" value="5' to 3' exonuclease, C-terminal subdomain"/>
    <property type="match status" value="1"/>
</dbReference>
<dbReference type="Gene3D" id="3.40.1170.60">
    <property type="match status" value="1"/>
</dbReference>
<evidence type="ECO:0000256" key="2">
    <source>
        <dbReference type="ARBA" id="ARBA00025589"/>
    </source>
</evidence>
<comment type="caution">
    <text evidence="6">The sequence shown here is derived from an EMBL/GenBank/DDBJ whole genome shotgun (WGS) entry which is preliminary data.</text>
</comment>
<dbReference type="PANTHER" id="PTHR11076:SF33">
    <property type="entry name" value="DNA POLYMERASE KAPPA"/>
    <property type="match status" value="1"/>
</dbReference>
<dbReference type="Gene3D" id="3.30.70.270">
    <property type="match status" value="1"/>
</dbReference>
<evidence type="ECO:0000256" key="3">
    <source>
        <dbReference type="ARBA" id="ARBA00049244"/>
    </source>
</evidence>
<keyword evidence="4" id="KW-0963">Cytoplasm</keyword>
<dbReference type="InterPro" id="IPR022880">
    <property type="entry name" value="DNApol_IV"/>
</dbReference>
<dbReference type="InterPro" id="IPR024728">
    <property type="entry name" value="PolY_HhH_motif"/>
</dbReference>
<dbReference type="Pfam" id="PF11799">
    <property type="entry name" value="IMS_C"/>
    <property type="match status" value="1"/>
</dbReference>
<dbReference type="Gene3D" id="3.30.1490.100">
    <property type="entry name" value="DNA polymerase, Y-family, little finger domain"/>
    <property type="match status" value="1"/>
</dbReference>
<comment type="subunit">
    <text evidence="4">Monomer.</text>
</comment>
<evidence type="ECO:0000313" key="6">
    <source>
        <dbReference type="EMBL" id="KRO03214.1"/>
    </source>
</evidence>
<keyword evidence="4" id="KW-0460">Magnesium</keyword>
<keyword evidence="4" id="KW-0235">DNA replication</keyword>
<dbReference type="NCBIfam" id="NF002677">
    <property type="entry name" value="PRK02406.1"/>
    <property type="match status" value="1"/>
</dbReference>
<keyword evidence="4" id="KW-0238">DNA-binding</keyword>
<gene>
    <name evidence="4" type="primary">dinB</name>
    <name evidence="6" type="ORF">IV60_GL000394</name>
</gene>
<keyword evidence="4" id="KW-0234">DNA repair</keyword>
<proteinExistence type="inferred from homology"/>
<dbReference type="Pfam" id="PF11798">
    <property type="entry name" value="IMS_HHH"/>
    <property type="match status" value="1"/>
</dbReference>
<evidence type="ECO:0000256" key="4">
    <source>
        <dbReference type="HAMAP-Rule" id="MF_01113"/>
    </source>
</evidence>
<feature type="site" description="Substrate discrimination" evidence="4">
    <location>
        <position position="40"/>
    </location>
</feature>
<dbReference type="RefSeq" id="WP_003148800.1">
    <property type="nucleotide sequence ID" value="NZ_JQCP01000001.1"/>
</dbReference>
<dbReference type="InterPro" id="IPR043502">
    <property type="entry name" value="DNA/RNA_pol_sf"/>
</dbReference>
<comment type="catalytic activity">
    <reaction evidence="3 4">
        <text>DNA(n) + a 2'-deoxyribonucleoside 5'-triphosphate = DNA(n+1) + diphosphate</text>
        <dbReference type="Rhea" id="RHEA:22508"/>
        <dbReference type="Rhea" id="RHEA-COMP:17339"/>
        <dbReference type="Rhea" id="RHEA-COMP:17340"/>
        <dbReference type="ChEBI" id="CHEBI:33019"/>
        <dbReference type="ChEBI" id="CHEBI:61560"/>
        <dbReference type="ChEBI" id="CHEBI:173112"/>
        <dbReference type="EC" id="2.7.7.7"/>
    </reaction>
</comment>
<evidence type="ECO:0000313" key="7">
    <source>
        <dbReference type="Proteomes" id="UP000051927"/>
    </source>
</evidence>
<feature type="binding site" evidence="4">
    <location>
        <position position="35"/>
    </location>
    <ligand>
        <name>Mg(2+)</name>
        <dbReference type="ChEBI" id="CHEBI:18420"/>
    </ligand>
</feature>
<keyword evidence="4" id="KW-0808">Transferase</keyword>
<dbReference type="PROSITE" id="PS50173">
    <property type="entry name" value="UMUC"/>
    <property type="match status" value="1"/>
</dbReference>
<reference evidence="6 7" key="1">
    <citation type="journal article" date="2015" name="Genome Announc.">
        <title>Expanding the biotechnology potential of lactobacilli through comparative genomics of 213 strains and associated genera.</title>
        <authorList>
            <person name="Sun Z."/>
            <person name="Harris H.M."/>
            <person name="McCann A."/>
            <person name="Guo C."/>
            <person name="Argimon S."/>
            <person name="Zhang W."/>
            <person name="Yang X."/>
            <person name="Jeffery I.B."/>
            <person name="Cooney J.C."/>
            <person name="Kagawa T.F."/>
            <person name="Liu W."/>
            <person name="Song Y."/>
            <person name="Salvetti E."/>
            <person name="Wrobel A."/>
            <person name="Rasinkangas P."/>
            <person name="Parkhill J."/>
            <person name="Rea M.C."/>
            <person name="O'Sullivan O."/>
            <person name="Ritari J."/>
            <person name="Douillard F.P."/>
            <person name="Paul Ross R."/>
            <person name="Yang R."/>
            <person name="Briner A.E."/>
            <person name="Felis G.E."/>
            <person name="de Vos W.M."/>
            <person name="Barrangou R."/>
            <person name="Klaenhammer T.R."/>
            <person name="Caufield P.W."/>
            <person name="Cui Y."/>
            <person name="Zhang H."/>
            <person name="O'Toole P.W."/>
        </authorList>
    </citation>
    <scope>NUCLEOTIDE SEQUENCE [LARGE SCALE GENOMIC DNA]</scope>
    <source>
        <strain evidence="6 7">DSM 7090</strain>
    </source>
</reference>
<dbReference type="Pfam" id="PF00817">
    <property type="entry name" value="IMS"/>
    <property type="match status" value="1"/>
</dbReference>
<dbReference type="EC" id="2.7.7.7" evidence="4"/>
<comment type="similarity">
    <text evidence="1 4">Belongs to the DNA polymerase type-Y family.</text>
</comment>
<keyword evidence="4" id="KW-0479">Metal-binding</keyword>
<comment type="subcellular location">
    <subcellularLocation>
        <location evidence="4">Cytoplasm</location>
    </subcellularLocation>
</comment>
<comment type="function">
    <text evidence="2 4">Poorly processive, error-prone DNA polymerase involved in untargeted mutagenesis. Copies undamaged DNA at stalled replication forks, which arise in vivo from mismatched or misaligned primer ends. These misaligned primers can be extended by PolIV. Exhibits no 3'-5' exonuclease (proofreading) activity. May be involved in translesional synthesis, in conjunction with the beta clamp from PolIII.</text>
</comment>
<keyword evidence="4" id="KW-0239">DNA-directed DNA polymerase</keyword>
<organism evidence="6 7">
    <name type="scientific">Lancefieldella rimae</name>
    <dbReference type="NCBI Taxonomy" id="1383"/>
    <lineage>
        <taxon>Bacteria</taxon>
        <taxon>Bacillati</taxon>
        <taxon>Actinomycetota</taxon>
        <taxon>Coriobacteriia</taxon>
        <taxon>Coriobacteriales</taxon>
        <taxon>Atopobiaceae</taxon>
        <taxon>Lancefieldella</taxon>
    </lineage>
</organism>
<feature type="binding site" evidence="4">
    <location>
        <position position="130"/>
    </location>
    <ligand>
        <name>Mg(2+)</name>
        <dbReference type="ChEBI" id="CHEBI:18420"/>
    </ligand>
</feature>
<dbReference type="Proteomes" id="UP000051927">
    <property type="component" value="Unassembled WGS sequence"/>
</dbReference>
<accession>A0ABR5Q3F7</accession>
<keyword evidence="4" id="KW-0515">Mutator protein</keyword>
<evidence type="ECO:0000259" key="5">
    <source>
        <dbReference type="PROSITE" id="PS50173"/>
    </source>
</evidence>
<dbReference type="SUPFAM" id="SSF100879">
    <property type="entry name" value="Lesion bypass DNA polymerase (Y-family), little finger domain"/>
    <property type="match status" value="1"/>
</dbReference>
<name>A0ABR5Q3F7_9ACTN</name>
<evidence type="ECO:0000256" key="1">
    <source>
        <dbReference type="ARBA" id="ARBA00010945"/>
    </source>
</evidence>
<dbReference type="EMBL" id="JQCP01000001">
    <property type="protein sequence ID" value="KRO03214.1"/>
    <property type="molecule type" value="Genomic_DNA"/>
</dbReference>
<dbReference type="GeneID" id="84903950"/>
<keyword evidence="4" id="KW-0548">Nucleotidyltransferase</keyword>
<dbReference type="InterPro" id="IPR017961">
    <property type="entry name" value="DNA_pol_Y-fam_little_finger"/>
</dbReference>
<comment type="cofactor">
    <cofactor evidence="4">
        <name>Mg(2+)</name>
        <dbReference type="ChEBI" id="CHEBI:18420"/>
    </cofactor>
    <text evidence="4">Binds 2 magnesium ions per subunit.</text>
</comment>
<protein>
    <recommendedName>
        <fullName evidence="4">DNA polymerase IV</fullName>
        <shortName evidence="4">Pol IV</shortName>
        <ecNumber evidence="4">2.7.7.7</ecNumber>
    </recommendedName>
</protein>
<keyword evidence="4" id="KW-0227">DNA damage</keyword>
<dbReference type="CDD" id="cd03586">
    <property type="entry name" value="PolY_Pol_IV_kappa"/>
    <property type="match status" value="1"/>
</dbReference>
<feature type="active site" evidence="4">
    <location>
        <position position="131"/>
    </location>
</feature>